<comment type="caution">
    <text evidence="2">The sequence shown here is derived from an EMBL/GenBank/DDBJ whole genome shotgun (WGS) entry which is preliminary data.</text>
</comment>
<name>A0A1D2JFS0_PARBR</name>
<sequence length="78" mass="8582">MTVQEDNATSEIVVPEVTVTGHQQETRETTVMKEAAGNRSCRVGKLDEPAIPQQEETNGAETGGRQKRVCRAPKQQMN</sequence>
<dbReference type="AlphaFoldDB" id="A0A1D2JFS0"/>
<organism evidence="2 3">
    <name type="scientific">Paracoccidioides brasiliensis</name>
    <dbReference type="NCBI Taxonomy" id="121759"/>
    <lineage>
        <taxon>Eukaryota</taxon>
        <taxon>Fungi</taxon>
        <taxon>Dikarya</taxon>
        <taxon>Ascomycota</taxon>
        <taxon>Pezizomycotina</taxon>
        <taxon>Eurotiomycetes</taxon>
        <taxon>Eurotiomycetidae</taxon>
        <taxon>Onygenales</taxon>
        <taxon>Ajellomycetaceae</taxon>
        <taxon>Paracoccidioides</taxon>
    </lineage>
</organism>
<protein>
    <submittedName>
        <fullName evidence="2">Uncharacterized protein</fullName>
    </submittedName>
</protein>
<feature type="region of interest" description="Disordered" evidence="1">
    <location>
        <begin position="43"/>
        <end position="78"/>
    </location>
</feature>
<evidence type="ECO:0000256" key="1">
    <source>
        <dbReference type="SAM" id="MobiDB-lite"/>
    </source>
</evidence>
<gene>
    <name evidence="2" type="ORF">ACO22_03477</name>
</gene>
<evidence type="ECO:0000313" key="2">
    <source>
        <dbReference type="EMBL" id="ODH31222.1"/>
    </source>
</evidence>
<evidence type="ECO:0000313" key="3">
    <source>
        <dbReference type="Proteomes" id="UP000242814"/>
    </source>
</evidence>
<proteinExistence type="predicted"/>
<accession>A0A1D2JFS0</accession>
<dbReference type="Proteomes" id="UP000242814">
    <property type="component" value="Unassembled WGS sequence"/>
</dbReference>
<dbReference type="EMBL" id="LZYO01000119">
    <property type="protein sequence ID" value="ODH31222.1"/>
    <property type="molecule type" value="Genomic_DNA"/>
</dbReference>
<reference evidence="2 3" key="1">
    <citation type="submission" date="2016-06" db="EMBL/GenBank/DDBJ databases">
        <authorList>
            <person name="Kjaerup R.B."/>
            <person name="Dalgaard T.S."/>
            <person name="Juul-Madsen H.R."/>
        </authorList>
    </citation>
    <scope>NUCLEOTIDE SEQUENCE [LARGE SCALE GENOMIC DNA]</scope>
    <source>
        <strain evidence="2 3">Pb300</strain>
    </source>
</reference>